<protein>
    <recommendedName>
        <fullName evidence="4">YtxH domain-containing protein</fullName>
    </recommendedName>
</protein>
<sequence>MKKLTALLALVGIGGFAYYKYKMTPEQKKQLKDKIDSVKKEAEVLAKDLKENVNQKLEQAKEELDHLRKEAKDTSKNLLKEAEEMYN</sequence>
<dbReference type="AlphaFoldDB" id="I3ZX26"/>
<organism evidence="2 3">
    <name type="scientific">Ornithobacterium rhinotracheale (strain ATCC 51463 / DSM 15997 / CCUG 23171 / CIP 104009 / LMG 9086)</name>
    <dbReference type="NCBI Taxonomy" id="867902"/>
    <lineage>
        <taxon>Bacteria</taxon>
        <taxon>Pseudomonadati</taxon>
        <taxon>Bacteroidota</taxon>
        <taxon>Flavobacteriia</taxon>
        <taxon>Flavobacteriales</taxon>
        <taxon>Weeksellaceae</taxon>
        <taxon>Ornithobacterium</taxon>
    </lineage>
</organism>
<dbReference type="RefSeq" id="WP_014789890.1">
    <property type="nucleotide sequence ID" value="NC_018016.1"/>
</dbReference>
<evidence type="ECO:0000313" key="3">
    <source>
        <dbReference type="Proteomes" id="UP000006051"/>
    </source>
</evidence>
<evidence type="ECO:0008006" key="4">
    <source>
        <dbReference type="Google" id="ProtNLM"/>
    </source>
</evidence>
<dbReference type="EMBL" id="CP003283">
    <property type="protein sequence ID" value="AFL96260.1"/>
    <property type="molecule type" value="Genomic_DNA"/>
</dbReference>
<dbReference type="HOGENOM" id="CLU_2480335_0_0_10"/>
<accession>I3ZX26</accession>
<dbReference type="KEGG" id="orh:Ornrh_0029"/>
<feature type="region of interest" description="Disordered" evidence="1">
    <location>
        <begin position="67"/>
        <end position="87"/>
    </location>
</feature>
<dbReference type="STRING" id="867902.Ornrh_0029"/>
<dbReference type="PATRIC" id="fig|867902.3.peg.26"/>
<name>I3ZX26_ORNRL</name>
<reference evidence="2 3" key="1">
    <citation type="submission" date="2012-06" db="EMBL/GenBank/DDBJ databases">
        <title>The complete genome of Ornithobacterium rhinotracheale DSM 15997.</title>
        <authorList>
            <consortium name="US DOE Joint Genome Institute (JGI-PGF)"/>
            <person name="Lucas S."/>
            <person name="Copeland A."/>
            <person name="Lapidus A."/>
            <person name="Goodwin L."/>
            <person name="Pitluck S."/>
            <person name="Peters L."/>
            <person name="Mikhailova N."/>
            <person name="Teshima H."/>
            <person name="Kyrpides N."/>
            <person name="Mavromatis K."/>
            <person name="Pagani I."/>
            <person name="Ivanova N."/>
            <person name="Ovchinnikova G."/>
            <person name="Zeytun A."/>
            <person name="Detter J.C."/>
            <person name="Han C."/>
            <person name="Land M."/>
            <person name="Hauser L."/>
            <person name="Markowitz V."/>
            <person name="Cheng J.-F."/>
            <person name="Hugenholtz P."/>
            <person name="Woyke T."/>
            <person name="Wu D."/>
            <person name="Lang E."/>
            <person name="Kopitz M."/>
            <person name="Brambilla E."/>
            <person name="Klenk H.-P."/>
            <person name="Eisen J.A."/>
        </authorList>
    </citation>
    <scope>NUCLEOTIDE SEQUENCE [LARGE SCALE GENOMIC DNA]</scope>
    <source>
        <strain evidence="3">ATCC 51463 / DSM 15997 / CCUG 23171 / LMG 9086</strain>
    </source>
</reference>
<dbReference type="Proteomes" id="UP000006051">
    <property type="component" value="Chromosome"/>
</dbReference>
<evidence type="ECO:0000256" key="1">
    <source>
        <dbReference type="SAM" id="MobiDB-lite"/>
    </source>
</evidence>
<evidence type="ECO:0000313" key="2">
    <source>
        <dbReference type="EMBL" id="AFL96260.1"/>
    </source>
</evidence>
<proteinExistence type="predicted"/>
<keyword evidence="3" id="KW-1185">Reference proteome</keyword>
<dbReference type="GeneID" id="97256812"/>
<gene>
    <name evidence="2" type="ordered locus">Ornrh_0029</name>
</gene>